<comment type="similarity">
    <text evidence="3">In the C-terminal section; belongs to the anthranilate synthase component I family.</text>
</comment>
<dbReference type="STRING" id="1276538.A0A1X7RL03"/>
<evidence type="ECO:0000256" key="2">
    <source>
        <dbReference type="ARBA" id="ARBA00005009"/>
    </source>
</evidence>
<evidence type="ECO:0000259" key="12">
    <source>
        <dbReference type="Pfam" id="PF04715"/>
    </source>
</evidence>
<dbReference type="PRINTS" id="PR00099">
    <property type="entry name" value="CPSGATASE"/>
</dbReference>
<comment type="pathway">
    <text evidence="2">Cofactor biosynthesis; tetrahydrofolate biosynthesis; 4-aminobenzoate from chorismate: step 1/2.</text>
</comment>
<evidence type="ECO:0000256" key="9">
    <source>
        <dbReference type="ARBA" id="ARBA00031904"/>
    </source>
</evidence>
<dbReference type="UniPathway" id="UPA00077">
    <property type="reaction ID" value="UER00149"/>
</dbReference>
<dbReference type="GO" id="GO:0046820">
    <property type="term" value="F:4-amino-4-deoxychorismate synthase activity"/>
    <property type="evidence" value="ECO:0007669"/>
    <property type="project" value="UniProtKB-EC"/>
</dbReference>
<comment type="catalytic activity">
    <reaction evidence="1">
        <text>chorismate + L-glutamine = 4-amino-4-deoxychorismate + L-glutamate</text>
        <dbReference type="Rhea" id="RHEA:11672"/>
        <dbReference type="ChEBI" id="CHEBI:29748"/>
        <dbReference type="ChEBI" id="CHEBI:29985"/>
        <dbReference type="ChEBI" id="CHEBI:58359"/>
        <dbReference type="ChEBI" id="CHEBI:58406"/>
        <dbReference type="EC" id="2.6.1.85"/>
    </reaction>
</comment>
<dbReference type="Pfam" id="PF00425">
    <property type="entry name" value="Chorismate_bind"/>
    <property type="match status" value="1"/>
</dbReference>
<sequence>MPLLPILFIDAYDSFSNSIIALLEAELPVSVTSIKIDDPRFVLNDEAFFAFLHEFDAVVAGPGPGHPSHAQDIGLIAKLWTLSDEHLLPVLGICLGFQSLCLAFGARVERLKEPRHGIMSMVTHRGKDVFADTGKVVATQYHSLHVKIETDGKVPSFWELSEQCPELMPLAWDLMNVSNGPILMAVRHCEKPFWGVQYHPESICTNEQGQKLIGKWWAQVEMWRAARPERPAKALDSITANTNGFEVLVEEPKTARQVIWRRLDAARPIDVARLVDALRVNKAAVDSLLLESGSRNGKQVNPETGRFSIIGLPESTSEQIRYFTSTSVLEISSNGDIQSSKSANIDEAFSTLDAIVRENKASGGPEHIPFWGGPIGYVSYEAGLETIGVPPRGAHADRPDVWFVFIERSIVIDHKEQSVYIQSLRCADSSWLDNTESTLQQYLNTKEEDPSPPPVINNPPITILHGPQKPTYCAKVRTCQSHLRAGSSYELCLTDQTTLSTSSSAWSLYTRLRTRNPAPFAAYLHLQPPTTGPSLSIVSSSPERFLSWSRTGECQFRPIKGTVKKVPGMTRKKAEDILASPKERAENLMIVDLIRHDLSGVHGVTAVHVPKLMSVEEYPSVYQLVSVIEGTLSPSHSGINVLAASLPPGSMTGAPKKRSCELLQELEEGKPRGLYAGVIGYLDVGGGGDFSVVIRTAYSWSDDKTEGEEGEGIWKVGAGGAVTVLSEIEGEWEEMCGKRESVLSALM</sequence>
<gene>
    <name evidence="13" type="ORF">ZT3D7_G3241</name>
</gene>
<dbReference type="InterPro" id="IPR029062">
    <property type="entry name" value="Class_I_gatase-like"/>
</dbReference>
<dbReference type="InterPro" id="IPR006805">
    <property type="entry name" value="Anth_synth_I_N"/>
</dbReference>
<keyword evidence="5" id="KW-0808">Transferase</keyword>
<dbReference type="PANTHER" id="PTHR11236:SF18">
    <property type="entry name" value="AMINODEOXYCHORISMATE SYNTHASE"/>
    <property type="match status" value="1"/>
</dbReference>
<dbReference type="InterPro" id="IPR015890">
    <property type="entry name" value="Chorismate_C"/>
</dbReference>
<evidence type="ECO:0000313" key="14">
    <source>
        <dbReference type="Proteomes" id="UP000215127"/>
    </source>
</evidence>
<keyword evidence="7" id="KW-0315">Glutamine amidotransferase</keyword>
<dbReference type="NCBIfam" id="TIGR01823">
    <property type="entry name" value="PabB-fungal"/>
    <property type="match status" value="1"/>
</dbReference>
<dbReference type="InterPro" id="IPR019999">
    <property type="entry name" value="Anth_synth_I-like"/>
</dbReference>
<name>A0A1X7RL03_ZYMT9</name>
<dbReference type="InterPro" id="IPR005801">
    <property type="entry name" value="ADC_synthase"/>
</dbReference>
<evidence type="ECO:0000259" key="11">
    <source>
        <dbReference type="Pfam" id="PF00425"/>
    </source>
</evidence>
<feature type="domain" description="Glutamine amidotransferase" evidence="10">
    <location>
        <begin position="8"/>
        <end position="210"/>
    </location>
</feature>
<evidence type="ECO:0000256" key="5">
    <source>
        <dbReference type="ARBA" id="ARBA00022679"/>
    </source>
</evidence>
<dbReference type="GO" id="GO:0046654">
    <property type="term" value="P:tetrahydrofolate biosynthetic process"/>
    <property type="evidence" value="ECO:0007669"/>
    <property type="project" value="UniProtKB-UniPathway"/>
</dbReference>
<evidence type="ECO:0000256" key="3">
    <source>
        <dbReference type="ARBA" id="ARBA00005970"/>
    </source>
</evidence>
<evidence type="ECO:0000256" key="1">
    <source>
        <dbReference type="ARBA" id="ARBA00001000"/>
    </source>
</evidence>
<dbReference type="GO" id="GO:0008153">
    <property type="term" value="P:4-aminobenzoate biosynthetic process"/>
    <property type="evidence" value="ECO:0007669"/>
    <property type="project" value="TreeGrafter"/>
</dbReference>
<dbReference type="PRINTS" id="PR00096">
    <property type="entry name" value="GATASE"/>
</dbReference>
<evidence type="ECO:0000256" key="6">
    <source>
        <dbReference type="ARBA" id="ARBA00022909"/>
    </source>
</evidence>
<dbReference type="PRINTS" id="PR00097">
    <property type="entry name" value="ANTSNTHASEII"/>
</dbReference>
<dbReference type="InterPro" id="IPR017926">
    <property type="entry name" value="GATASE"/>
</dbReference>
<dbReference type="Gene3D" id="3.40.50.880">
    <property type="match status" value="1"/>
</dbReference>
<keyword evidence="6" id="KW-0289">Folate biosynthesis</keyword>
<keyword evidence="14" id="KW-1185">Reference proteome</keyword>
<dbReference type="GO" id="GO:0000162">
    <property type="term" value="P:L-tryptophan biosynthetic process"/>
    <property type="evidence" value="ECO:0007669"/>
    <property type="project" value="TreeGrafter"/>
</dbReference>
<accession>A0A1X7RL03</accession>
<dbReference type="AlphaFoldDB" id="A0A1X7RL03"/>
<evidence type="ECO:0000259" key="10">
    <source>
        <dbReference type="Pfam" id="PF00117"/>
    </source>
</evidence>
<dbReference type="CDD" id="cd01743">
    <property type="entry name" value="GATase1_Anthranilate_Synthase"/>
    <property type="match status" value="1"/>
</dbReference>
<dbReference type="InterPro" id="IPR010117">
    <property type="entry name" value="PabB_fungal"/>
</dbReference>
<dbReference type="GO" id="GO:0046656">
    <property type="term" value="P:folic acid biosynthetic process"/>
    <property type="evidence" value="ECO:0007669"/>
    <property type="project" value="UniProtKB-KW"/>
</dbReference>
<dbReference type="Pfam" id="PF00117">
    <property type="entry name" value="GATase"/>
    <property type="match status" value="1"/>
</dbReference>
<feature type="domain" description="Anthranilate synthase component I N-terminal" evidence="12">
    <location>
        <begin position="279"/>
        <end position="421"/>
    </location>
</feature>
<dbReference type="PROSITE" id="PS51273">
    <property type="entry name" value="GATASE_TYPE_1"/>
    <property type="match status" value="1"/>
</dbReference>
<dbReference type="Gene3D" id="3.60.120.10">
    <property type="entry name" value="Anthranilate synthase"/>
    <property type="match status" value="1"/>
</dbReference>
<feature type="domain" description="Chorismate-utilising enzyme C-terminal" evidence="11">
    <location>
        <begin position="469"/>
        <end position="738"/>
    </location>
</feature>
<evidence type="ECO:0000256" key="4">
    <source>
        <dbReference type="ARBA" id="ARBA00013139"/>
    </source>
</evidence>
<dbReference type="GO" id="GO:0005737">
    <property type="term" value="C:cytoplasm"/>
    <property type="evidence" value="ECO:0007669"/>
    <property type="project" value="TreeGrafter"/>
</dbReference>
<dbReference type="EC" id="2.6.1.85" evidence="4"/>
<dbReference type="Pfam" id="PF04715">
    <property type="entry name" value="Anth_synt_I_N"/>
    <property type="match status" value="1"/>
</dbReference>
<reference evidence="13 14" key="1">
    <citation type="submission" date="2016-06" db="EMBL/GenBank/DDBJ databases">
        <authorList>
            <person name="Kjaerup R.B."/>
            <person name="Dalgaard T.S."/>
            <person name="Juul-Madsen H.R."/>
        </authorList>
    </citation>
    <scope>NUCLEOTIDE SEQUENCE [LARGE SCALE GENOMIC DNA]</scope>
</reference>
<dbReference type="PANTHER" id="PTHR11236">
    <property type="entry name" value="AMINOBENZOATE/ANTHRANILATE SYNTHASE"/>
    <property type="match status" value="1"/>
</dbReference>
<dbReference type="SUPFAM" id="SSF52317">
    <property type="entry name" value="Class I glutamine amidotransferase-like"/>
    <property type="match status" value="1"/>
</dbReference>
<dbReference type="EMBL" id="LT853693">
    <property type="protein sequence ID" value="SMQ48092.1"/>
    <property type="molecule type" value="Genomic_DNA"/>
</dbReference>
<evidence type="ECO:0000313" key="13">
    <source>
        <dbReference type="EMBL" id="SMQ48092.1"/>
    </source>
</evidence>
<evidence type="ECO:0000256" key="7">
    <source>
        <dbReference type="ARBA" id="ARBA00022962"/>
    </source>
</evidence>
<proteinExistence type="inferred from homology"/>
<dbReference type="InterPro" id="IPR006221">
    <property type="entry name" value="TrpG/PapA_dom"/>
</dbReference>
<dbReference type="SUPFAM" id="SSF56322">
    <property type="entry name" value="ADC synthase"/>
    <property type="match status" value="1"/>
</dbReference>
<dbReference type="Proteomes" id="UP000215127">
    <property type="component" value="Chromosome 2"/>
</dbReference>
<protein>
    <recommendedName>
        <fullName evidence="4">aminodeoxychorismate synthase</fullName>
        <ecNumber evidence="4">2.6.1.85</ecNumber>
    </recommendedName>
    <alternativeName>
        <fullName evidence="8">Para-aminobenzoate synthase</fullName>
    </alternativeName>
    <alternativeName>
        <fullName evidence="9">p-aminobenzoic acid synthase</fullName>
    </alternativeName>
</protein>
<organism evidence="13 14">
    <name type="scientific">Zymoseptoria tritici (strain ST99CH_3D7)</name>
    <dbReference type="NCBI Taxonomy" id="1276538"/>
    <lineage>
        <taxon>Eukaryota</taxon>
        <taxon>Fungi</taxon>
        <taxon>Dikarya</taxon>
        <taxon>Ascomycota</taxon>
        <taxon>Pezizomycotina</taxon>
        <taxon>Dothideomycetes</taxon>
        <taxon>Dothideomycetidae</taxon>
        <taxon>Mycosphaerellales</taxon>
        <taxon>Mycosphaerellaceae</taxon>
        <taxon>Zymoseptoria</taxon>
    </lineage>
</organism>
<evidence type="ECO:0000256" key="8">
    <source>
        <dbReference type="ARBA" id="ARBA00031329"/>
    </source>
</evidence>